<keyword evidence="6 11" id="KW-0865">Zymogen</keyword>
<feature type="transmembrane region" description="Helical" evidence="12">
    <location>
        <begin position="35"/>
        <end position="54"/>
    </location>
</feature>
<dbReference type="HAMAP" id="MF_00664">
    <property type="entry name" value="PS_decarb_PSD_A"/>
    <property type="match status" value="1"/>
</dbReference>
<evidence type="ECO:0000256" key="9">
    <source>
        <dbReference type="ARBA" id="ARBA00023264"/>
    </source>
</evidence>
<protein>
    <recommendedName>
        <fullName evidence="11">Phosphatidylserine decarboxylase proenzyme</fullName>
        <ecNumber evidence="11">4.1.1.65</ecNumber>
    </recommendedName>
    <component>
        <recommendedName>
            <fullName evidence="11">Phosphatidylserine decarboxylase alpha chain</fullName>
        </recommendedName>
    </component>
    <component>
        <recommendedName>
            <fullName evidence="11">Phosphatidylserine decarboxylase beta chain</fullName>
        </recommendedName>
    </component>
</protein>
<evidence type="ECO:0000256" key="4">
    <source>
        <dbReference type="ARBA" id="ARBA00023098"/>
    </source>
</evidence>
<proteinExistence type="inferred from homology"/>
<comment type="subunit">
    <text evidence="11">Heterodimer of a large membrane-associated beta subunit and a small pyruvoyl-containing alpha subunit.</text>
</comment>
<keyword evidence="8 11" id="KW-0456">Lyase</keyword>
<comment type="similarity">
    <text evidence="11">Belongs to the phosphatidylserine decarboxylase family. PSD-A subfamily.</text>
</comment>
<comment type="caution">
    <text evidence="13">The sequence shown here is derived from an EMBL/GenBank/DDBJ whole genome shotgun (WGS) entry which is preliminary data.</text>
</comment>
<gene>
    <name evidence="11" type="primary">psd</name>
    <name evidence="13" type="ORF">PQG45_10265</name>
</gene>
<evidence type="ECO:0000256" key="5">
    <source>
        <dbReference type="ARBA" id="ARBA00023136"/>
    </source>
</evidence>
<accession>A0ABU3TU75</accession>
<keyword evidence="9 11" id="KW-1208">Phospholipid metabolism</keyword>
<dbReference type="InterPro" id="IPR003817">
    <property type="entry name" value="PS_Dcarbxylase"/>
</dbReference>
<evidence type="ECO:0000256" key="1">
    <source>
        <dbReference type="ARBA" id="ARBA00022475"/>
    </source>
</evidence>
<feature type="chain" id="PRO_5044899830" description="Phosphatidylserine decarboxylase beta chain" evidence="11">
    <location>
        <begin position="1"/>
        <end position="187"/>
    </location>
</feature>
<dbReference type="EMBL" id="JAVNWW010000005">
    <property type="protein sequence ID" value="MDU0809421.1"/>
    <property type="molecule type" value="Genomic_DNA"/>
</dbReference>
<comment type="function">
    <text evidence="11">Catalyzes the formation of phosphatidylethanolamine (PtdEtn) from phosphatidylserine (PtdSer).</text>
</comment>
<dbReference type="EC" id="4.1.1.65" evidence="11"/>
<comment type="subcellular location">
    <subcellularLocation>
        <location evidence="11">Cell membrane</location>
        <topology evidence="11">Peripheral membrane protein</topology>
    </subcellularLocation>
</comment>
<keyword evidence="1 11" id="KW-1003">Cell membrane</keyword>
<dbReference type="NCBIfam" id="NF003685">
    <property type="entry name" value="PRK05305.2-5"/>
    <property type="match status" value="1"/>
</dbReference>
<dbReference type="PANTHER" id="PTHR35809:SF1">
    <property type="entry name" value="ARCHAETIDYLSERINE DECARBOXYLASE PROENZYME-RELATED"/>
    <property type="match status" value="1"/>
</dbReference>
<feature type="active site" description="Schiff-base intermediate with substrate; via pyruvic acid" evidence="11">
    <location>
        <position position="188"/>
    </location>
</feature>
<feature type="site" description="Cleavage (non-hydrolytic); by autocatalysis" evidence="11">
    <location>
        <begin position="187"/>
        <end position="188"/>
    </location>
</feature>
<dbReference type="NCBIfam" id="NF003678">
    <property type="entry name" value="PRK05305.1-2"/>
    <property type="match status" value="1"/>
</dbReference>
<dbReference type="RefSeq" id="WP_316070823.1">
    <property type="nucleotide sequence ID" value="NZ_JAVNWW010000005.1"/>
</dbReference>
<keyword evidence="3 11" id="KW-0210">Decarboxylase</keyword>
<evidence type="ECO:0000256" key="11">
    <source>
        <dbReference type="HAMAP-Rule" id="MF_00664"/>
    </source>
</evidence>
<evidence type="ECO:0000256" key="7">
    <source>
        <dbReference type="ARBA" id="ARBA00023209"/>
    </source>
</evidence>
<comment type="pathway">
    <text evidence="11">Phospholipid metabolism; phosphatidylethanolamine biosynthesis; phosphatidylethanolamine from CDP-diacylglycerol: step 2/2.</text>
</comment>
<dbReference type="Proteomes" id="UP001249959">
    <property type="component" value="Unassembled WGS sequence"/>
</dbReference>
<evidence type="ECO:0000313" key="14">
    <source>
        <dbReference type="Proteomes" id="UP001249959"/>
    </source>
</evidence>
<keyword evidence="4 11" id="KW-0443">Lipid metabolism</keyword>
<evidence type="ECO:0000256" key="2">
    <source>
        <dbReference type="ARBA" id="ARBA00022516"/>
    </source>
</evidence>
<keyword evidence="12" id="KW-0812">Transmembrane</keyword>
<evidence type="ECO:0000256" key="8">
    <source>
        <dbReference type="ARBA" id="ARBA00023239"/>
    </source>
</evidence>
<feature type="modified residue" description="Pyruvic acid (Ser); by autocatalysis" evidence="11">
    <location>
        <position position="188"/>
    </location>
</feature>
<evidence type="ECO:0000256" key="3">
    <source>
        <dbReference type="ARBA" id="ARBA00022793"/>
    </source>
</evidence>
<keyword evidence="12" id="KW-1133">Transmembrane helix</keyword>
<reference evidence="13 14" key="1">
    <citation type="submission" date="2023-09" db="EMBL/GenBank/DDBJ databases">
        <title>Aquirufa genomes.</title>
        <authorList>
            <person name="Pitt A."/>
        </authorList>
    </citation>
    <scope>NUCLEOTIDE SEQUENCE [LARGE SCALE GENOMIC DNA]</scope>
    <source>
        <strain evidence="13 14">LEOWEIH-7C</strain>
    </source>
</reference>
<keyword evidence="10 11" id="KW-0670">Pyruvate</keyword>
<organism evidence="13 14">
    <name type="scientific">Aquirufa regiilacus</name>
    <dbReference type="NCBI Taxonomy" id="3024868"/>
    <lineage>
        <taxon>Bacteria</taxon>
        <taxon>Pseudomonadati</taxon>
        <taxon>Bacteroidota</taxon>
        <taxon>Cytophagia</taxon>
        <taxon>Cytophagales</taxon>
        <taxon>Flectobacillaceae</taxon>
        <taxon>Aquirufa</taxon>
    </lineage>
</organism>
<evidence type="ECO:0000256" key="10">
    <source>
        <dbReference type="ARBA" id="ARBA00023317"/>
    </source>
</evidence>
<evidence type="ECO:0000313" key="13">
    <source>
        <dbReference type="EMBL" id="MDU0809421.1"/>
    </source>
</evidence>
<dbReference type="InterPro" id="IPR033175">
    <property type="entry name" value="PSD-A"/>
</dbReference>
<evidence type="ECO:0000256" key="12">
    <source>
        <dbReference type="SAM" id="Phobius"/>
    </source>
</evidence>
<comment type="catalytic activity">
    <reaction evidence="11">
        <text>a 1,2-diacyl-sn-glycero-3-phospho-L-serine + H(+) = a 1,2-diacyl-sn-glycero-3-phosphoethanolamine + CO2</text>
        <dbReference type="Rhea" id="RHEA:20828"/>
        <dbReference type="ChEBI" id="CHEBI:15378"/>
        <dbReference type="ChEBI" id="CHEBI:16526"/>
        <dbReference type="ChEBI" id="CHEBI:57262"/>
        <dbReference type="ChEBI" id="CHEBI:64612"/>
        <dbReference type="EC" id="4.1.1.65"/>
    </reaction>
</comment>
<dbReference type="Pfam" id="PF02666">
    <property type="entry name" value="PS_Dcarbxylase"/>
    <property type="match status" value="1"/>
</dbReference>
<keyword evidence="14" id="KW-1185">Reference proteome</keyword>
<comment type="cofactor">
    <cofactor evidence="11">
        <name>pyruvate</name>
        <dbReference type="ChEBI" id="CHEBI:15361"/>
    </cofactor>
    <text evidence="11">Binds 1 pyruvoyl group covalently per subunit.</text>
</comment>
<feature type="transmembrane region" description="Helical" evidence="12">
    <location>
        <begin position="9"/>
        <end position="29"/>
    </location>
</feature>
<comment type="PTM">
    <text evidence="11">Is synthesized initially as an inactive proenzyme. Formation of the active enzyme involves a self-maturation process in which the active site pyruvoyl group is generated from an internal serine residue via an autocatalytic post-translational modification. Two non-identical subunits are generated from the proenzyme in this reaction, and the pyruvate is formed at the N-terminus of the alpha chain, which is derived from the carboxyl end of the proenzyme. The post-translation cleavage follows an unusual pathway, termed non-hydrolytic serinolysis, in which the side chain hydroxyl group of the serine supplies its oxygen atom to form the C-terminus of the beta chain, while the remainder of the serine residue undergoes an oxidative deamination to produce ammonia and the pyruvoyl prosthetic group on the alpha chain.</text>
</comment>
<feature type="chain" id="PRO_5044899829" description="Phosphatidylserine decarboxylase alpha chain" evidence="11">
    <location>
        <begin position="188"/>
        <end position="219"/>
    </location>
</feature>
<sequence>MTLHREGKSLLISSLLIVLVINGLVAYFFPAQVYFRESVVVITSLFFLIILQFFRVPKRHTEINPNHIIAPADGKVVVIEEVEEPEYFKGKRKQVSIFMSPINVHVNFNPISGIVTYFKYHPGKYLVAWHPKSSTENERTTCVVKHENGTEVLFRQIAGALAKRICWYVKEGDQVTQGQEFGFIKFGSRIDIYLPLDAEICVNIGDKPVGSETVIAKLR</sequence>
<dbReference type="GO" id="GO:0004609">
    <property type="term" value="F:phosphatidylserine decarboxylase activity"/>
    <property type="evidence" value="ECO:0007669"/>
    <property type="project" value="UniProtKB-EC"/>
</dbReference>
<keyword evidence="7 11" id="KW-0594">Phospholipid biosynthesis</keyword>
<keyword evidence="5 11" id="KW-0472">Membrane</keyword>
<keyword evidence="2 11" id="KW-0444">Lipid biosynthesis</keyword>
<evidence type="ECO:0000256" key="6">
    <source>
        <dbReference type="ARBA" id="ARBA00023145"/>
    </source>
</evidence>
<name>A0ABU3TU75_9BACT</name>
<dbReference type="PANTHER" id="PTHR35809">
    <property type="entry name" value="ARCHAETIDYLSERINE DECARBOXYLASE PROENZYME-RELATED"/>
    <property type="match status" value="1"/>
</dbReference>